<name>A0ABT0X2E4_9ACTN</name>
<dbReference type="EMBL" id="JAMQGM010000001">
    <property type="protein sequence ID" value="MCM2575989.1"/>
    <property type="molecule type" value="Genomic_DNA"/>
</dbReference>
<comment type="caution">
    <text evidence="2">The sequence shown here is derived from an EMBL/GenBank/DDBJ whole genome shotgun (WGS) entry which is preliminary data.</text>
</comment>
<evidence type="ECO:0000313" key="3">
    <source>
        <dbReference type="Proteomes" id="UP001167160"/>
    </source>
</evidence>
<keyword evidence="3" id="KW-1185">Reference proteome</keyword>
<accession>A0ABT0X2E4</accession>
<reference evidence="2" key="1">
    <citation type="journal article" date="2023" name="Int. J. Syst. Evol. Microbiol.">
        <title>Streptomyces meridianus sp. nov. isolated from brackish water of the Tagus estuary in Alcochete, Portugal.</title>
        <authorList>
            <person name="Santos J.D.N."/>
            <person name="Klimek D."/>
            <person name="Calusinska M."/>
            <person name="Lobo Da Cunha A."/>
            <person name="Catita J."/>
            <person name="Goncalves H."/>
            <person name="Gonzalez I."/>
            <person name="Reyes F."/>
            <person name="Lage O.M."/>
        </authorList>
    </citation>
    <scope>NUCLEOTIDE SEQUENCE</scope>
    <source>
        <strain evidence="2">MTZ3.1</strain>
    </source>
</reference>
<gene>
    <name evidence="2" type="ORF">M1E25_01235</name>
</gene>
<sequence>MYPNTPLSPRPLSHLADGGPVLLTLRQLRDHGVSPADAADRCAPGGPWRQILPGVFLLHPGPPTSEERLHAALMYAERPVDASAVRPSPVPGVRHGASSFPRQPGSPESSTEAMITGLAALNLHGFASAPPLTAIDRIDVLVPRTRRVRSVGPVNVVRCQVPPRPLEVTGVPVAPVTRALADAVDGLDDPVTIRRLLTEALRSGRCDATAIVGELGRARLLTRPPVMDAVESLHAEGRALAEGRLYAVVRAHGLPEPLWNVELRLPDGPSLGCVDAYWPDHAIALEIDGMHRGHEAGGPGEFAGKREQLEQLGLMVVRAEPRRLRDRPDELATVVRTALMASADREPAAHVHVLPC</sequence>
<dbReference type="RefSeq" id="WP_251407989.1">
    <property type="nucleotide sequence ID" value="NZ_JAMQGM010000001.1"/>
</dbReference>
<proteinExistence type="predicted"/>
<evidence type="ECO:0008006" key="4">
    <source>
        <dbReference type="Google" id="ProtNLM"/>
    </source>
</evidence>
<feature type="region of interest" description="Disordered" evidence="1">
    <location>
        <begin position="84"/>
        <end position="110"/>
    </location>
</feature>
<evidence type="ECO:0000313" key="2">
    <source>
        <dbReference type="EMBL" id="MCM2575989.1"/>
    </source>
</evidence>
<evidence type="ECO:0000256" key="1">
    <source>
        <dbReference type="SAM" id="MobiDB-lite"/>
    </source>
</evidence>
<organism evidence="2 3">
    <name type="scientific">Streptomyces meridianus</name>
    <dbReference type="NCBI Taxonomy" id="2938945"/>
    <lineage>
        <taxon>Bacteria</taxon>
        <taxon>Bacillati</taxon>
        <taxon>Actinomycetota</taxon>
        <taxon>Actinomycetes</taxon>
        <taxon>Kitasatosporales</taxon>
        <taxon>Streptomycetaceae</taxon>
        <taxon>Streptomyces</taxon>
    </lineage>
</organism>
<dbReference type="Proteomes" id="UP001167160">
    <property type="component" value="Unassembled WGS sequence"/>
</dbReference>
<protein>
    <recommendedName>
        <fullName evidence="4">DUF559 domain-containing protein</fullName>
    </recommendedName>
</protein>